<comment type="caution">
    <text evidence="1">The sequence shown here is derived from an EMBL/GenBank/DDBJ whole genome shotgun (WGS) entry which is preliminary data.</text>
</comment>
<reference evidence="1" key="1">
    <citation type="submission" date="2019-10" db="EMBL/GenBank/DDBJ databases">
        <authorList>
            <consortium name="DOE Joint Genome Institute"/>
            <person name="Kuo A."/>
            <person name="Miyauchi S."/>
            <person name="Kiss E."/>
            <person name="Drula E."/>
            <person name="Kohler A."/>
            <person name="Sanchez-Garcia M."/>
            <person name="Andreopoulos B."/>
            <person name="Barry K.W."/>
            <person name="Bonito G."/>
            <person name="Buee M."/>
            <person name="Carver A."/>
            <person name="Chen C."/>
            <person name="Cichocki N."/>
            <person name="Clum A."/>
            <person name="Culley D."/>
            <person name="Crous P.W."/>
            <person name="Fauchery L."/>
            <person name="Girlanda M."/>
            <person name="Hayes R."/>
            <person name="Keri Z."/>
            <person name="Labutti K."/>
            <person name="Lipzen A."/>
            <person name="Lombard V."/>
            <person name="Magnuson J."/>
            <person name="Maillard F."/>
            <person name="Morin E."/>
            <person name="Murat C."/>
            <person name="Nolan M."/>
            <person name="Ohm R."/>
            <person name="Pangilinan J."/>
            <person name="Pereira M."/>
            <person name="Perotto S."/>
            <person name="Peter M."/>
            <person name="Riley R."/>
            <person name="Sitrit Y."/>
            <person name="Stielow B."/>
            <person name="Szollosi G."/>
            <person name="Zifcakova L."/>
            <person name="Stursova M."/>
            <person name="Spatafora J.W."/>
            <person name="Tedersoo L."/>
            <person name="Vaario L.-M."/>
            <person name="Yamada A."/>
            <person name="Yan M."/>
            <person name="Wang P."/>
            <person name="Xu J."/>
            <person name="Bruns T."/>
            <person name="Baldrian P."/>
            <person name="Vilgalys R."/>
            <person name="Henrissat B."/>
            <person name="Grigoriev I.V."/>
            <person name="Hibbett D."/>
            <person name="Nagy L.G."/>
            <person name="Martin F.M."/>
        </authorList>
    </citation>
    <scope>NUCLEOTIDE SEQUENCE</scope>
    <source>
        <strain evidence="1">P2</strain>
    </source>
</reference>
<proteinExistence type="predicted"/>
<organism evidence="1 2">
    <name type="scientific">Thelephora ganbajun</name>
    <name type="common">Ganba fungus</name>
    <dbReference type="NCBI Taxonomy" id="370292"/>
    <lineage>
        <taxon>Eukaryota</taxon>
        <taxon>Fungi</taxon>
        <taxon>Dikarya</taxon>
        <taxon>Basidiomycota</taxon>
        <taxon>Agaricomycotina</taxon>
        <taxon>Agaricomycetes</taxon>
        <taxon>Thelephorales</taxon>
        <taxon>Thelephoraceae</taxon>
        <taxon>Thelephora</taxon>
    </lineage>
</organism>
<evidence type="ECO:0000313" key="1">
    <source>
        <dbReference type="EMBL" id="KAF9650360.1"/>
    </source>
</evidence>
<gene>
    <name evidence="1" type="ORF">BDM02DRAFT_3127698</name>
</gene>
<evidence type="ECO:0000313" key="2">
    <source>
        <dbReference type="Proteomes" id="UP000886501"/>
    </source>
</evidence>
<sequence length="295" mass="32051">MLSSRTIFFFGLNAIRVIGIISLILVFASSILVMVTDVTAVNTFLKDAKDSGMPVDQLLEGCDYIENSTVPNQTGGIFWAVVNRLLVITQVVILIFSECSWPMSAFDKFFPVLGTGSGLGPLGVFECLIGATILSHFVDDFTLVAAFFLFAIGCLNILLGLIFGVKAKRKRSIRAWRSNPNDILPPVIGKRPTFVRPDSSHMTFFKPNEKLEFGVPHTNGSTSGLGFGQHAEKAAGLKGFLISKPLESLPNYSPPHNQPRSARSRHDSGSSIYSTSSANATVPRLSQFKSSYNAV</sequence>
<dbReference type="Proteomes" id="UP000886501">
    <property type="component" value="Unassembled WGS sequence"/>
</dbReference>
<protein>
    <submittedName>
        <fullName evidence="1">Uncharacterized protein</fullName>
    </submittedName>
</protein>
<keyword evidence="2" id="KW-1185">Reference proteome</keyword>
<accession>A0ACB6ZKM9</accession>
<name>A0ACB6ZKM9_THEGA</name>
<dbReference type="EMBL" id="MU117985">
    <property type="protein sequence ID" value="KAF9650360.1"/>
    <property type="molecule type" value="Genomic_DNA"/>
</dbReference>
<reference evidence="1" key="2">
    <citation type="journal article" date="2020" name="Nat. Commun.">
        <title>Large-scale genome sequencing of mycorrhizal fungi provides insights into the early evolution of symbiotic traits.</title>
        <authorList>
            <person name="Miyauchi S."/>
            <person name="Kiss E."/>
            <person name="Kuo A."/>
            <person name="Drula E."/>
            <person name="Kohler A."/>
            <person name="Sanchez-Garcia M."/>
            <person name="Morin E."/>
            <person name="Andreopoulos B."/>
            <person name="Barry K.W."/>
            <person name="Bonito G."/>
            <person name="Buee M."/>
            <person name="Carver A."/>
            <person name="Chen C."/>
            <person name="Cichocki N."/>
            <person name="Clum A."/>
            <person name="Culley D."/>
            <person name="Crous P.W."/>
            <person name="Fauchery L."/>
            <person name="Girlanda M."/>
            <person name="Hayes R.D."/>
            <person name="Keri Z."/>
            <person name="LaButti K."/>
            <person name="Lipzen A."/>
            <person name="Lombard V."/>
            <person name="Magnuson J."/>
            <person name="Maillard F."/>
            <person name="Murat C."/>
            <person name="Nolan M."/>
            <person name="Ohm R.A."/>
            <person name="Pangilinan J."/>
            <person name="Pereira M.F."/>
            <person name="Perotto S."/>
            <person name="Peter M."/>
            <person name="Pfister S."/>
            <person name="Riley R."/>
            <person name="Sitrit Y."/>
            <person name="Stielow J.B."/>
            <person name="Szollosi G."/>
            <person name="Zifcakova L."/>
            <person name="Stursova M."/>
            <person name="Spatafora J.W."/>
            <person name="Tedersoo L."/>
            <person name="Vaario L.M."/>
            <person name="Yamada A."/>
            <person name="Yan M."/>
            <person name="Wang P."/>
            <person name="Xu J."/>
            <person name="Bruns T."/>
            <person name="Baldrian P."/>
            <person name="Vilgalys R."/>
            <person name="Dunand C."/>
            <person name="Henrissat B."/>
            <person name="Grigoriev I.V."/>
            <person name="Hibbett D."/>
            <person name="Nagy L.G."/>
            <person name="Martin F.M."/>
        </authorList>
    </citation>
    <scope>NUCLEOTIDE SEQUENCE</scope>
    <source>
        <strain evidence="1">P2</strain>
    </source>
</reference>